<comment type="caution">
    <text evidence="2">The sequence shown here is derived from an EMBL/GenBank/DDBJ whole genome shotgun (WGS) entry which is preliminary data.</text>
</comment>
<organism evidence="2 3">
    <name type="scientific">Temnothorax longispinosus</name>
    <dbReference type="NCBI Taxonomy" id="300112"/>
    <lineage>
        <taxon>Eukaryota</taxon>
        <taxon>Metazoa</taxon>
        <taxon>Ecdysozoa</taxon>
        <taxon>Arthropoda</taxon>
        <taxon>Hexapoda</taxon>
        <taxon>Insecta</taxon>
        <taxon>Pterygota</taxon>
        <taxon>Neoptera</taxon>
        <taxon>Endopterygota</taxon>
        <taxon>Hymenoptera</taxon>
        <taxon>Apocrita</taxon>
        <taxon>Aculeata</taxon>
        <taxon>Formicoidea</taxon>
        <taxon>Formicidae</taxon>
        <taxon>Myrmicinae</taxon>
        <taxon>Temnothorax</taxon>
    </lineage>
</organism>
<proteinExistence type="predicted"/>
<feature type="compositionally biased region" description="Basic and acidic residues" evidence="1">
    <location>
        <begin position="25"/>
        <end position="39"/>
    </location>
</feature>
<evidence type="ECO:0000256" key="1">
    <source>
        <dbReference type="SAM" id="MobiDB-lite"/>
    </source>
</evidence>
<accession>A0A4S2KSS6</accession>
<feature type="region of interest" description="Disordered" evidence="1">
    <location>
        <begin position="19"/>
        <end position="39"/>
    </location>
</feature>
<dbReference type="EMBL" id="QBLH01001127">
    <property type="protein sequence ID" value="TGZ53053.1"/>
    <property type="molecule type" value="Genomic_DNA"/>
</dbReference>
<evidence type="ECO:0000313" key="2">
    <source>
        <dbReference type="EMBL" id="TGZ53053.1"/>
    </source>
</evidence>
<feature type="compositionally biased region" description="Polar residues" evidence="1">
    <location>
        <begin position="83"/>
        <end position="96"/>
    </location>
</feature>
<name>A0A4S2KSS6_9HYME</name>
<keyword evidence="3" id="KW-1185">Reference proteome</keyword>
<sequence length="96" mass="10407">MRFCVHSTIIGRFFRTGSARSPGRGRCERVDSAIRDPRGSPRAAAPLYDTFLRPFSRRCISAVTAKCQRDGRADSSGCIPQASPRTADSLCTASPS</sequence>
<dbReference type="AlphaFoldDB" id="A0A4S2KSS6"/>
<dbReference type="Proteomes" id="UP000310200">
    <property type="component" value="Unassembled WGS sequence"/>
</dbReference>
<gene>
    <name evidence="2" type="ORF">DBV15_00611</name>
</gene>
<protein>
    <submittedName>
        <fullName evidence="2">Uncharacterized protein</fullName>
    </submittedName>
</protein>
<evidence type="ECO:0000313" key="3">
    <source>
        <dbReference type="Proteomes" id="UP000310200"/>
    </source>
</evidence>
<reference evidence="2 3" key="1">
    <citation type="journal article" date="2019" name="Philos. Trans. R. Soc. Lond., B, Biol. Sci.">
        <title>Ant behaviour and brain gene expression of defending hosts depend on the ecological success of the intruding social parasite.</title>
        <authorList>
            <person name="Kaur R."/>
            <person name="Stoldt M."/>
            <person name="Jongepier E."/>
            <person name="Feldmeyer B."/>
            <person name="Menzel F."/>
            <person name="Bornberg-Bauer E."/>
            <person name="Foitzik S."/>
        </authorList>
    </citation>
    <scope>NUCLEOTIDE SEQUENCE [LARGE SCALE GENOMIC DNA]</scope>
    <source>
        <tissue evidence="2">Whole body</tissue>
    </source>
</reference>
<feature type="region of interest" description="Disordered" evidence="1">
    <location>
        <begin position="70"/>
        <end position="96"/>
    </location>
</feature>